<dbReference type="VEuPathDB" id="FungiDB:BCV72DRAFT_229845"/>
<organism evidence="2">
    <name type="scientific">Rhizopus microsporus var. microsporus</name>
    <dbReference type="NCBI Taxonomy" id="86635"/>
    <lineage>
        <taxon>Eukaryota</taxon>
        <taxon>Fungi</taxon>
        <taxon>Fungi incertae sedis</taxon>
        <taxon>Mucoromycota</taxon>
        <taxon>Mucoromycotina</taxon>
        <taxon>Mucoromycetes</taxon>
        <taxon>Mucorales</taxon>
        <taxon>Mucorineae</taxon>
        <taxon>Rhizopodaceae</taxon>
        <taxon>Rhizopus</taxon>
    </lineage>
</organism>
<dbReference type="AlphaFoldDB" id="A0A1X0R047"/>
<protein>
    <submittedName>
        <fullName evidence="2">Uncharacterized protein</fullName>
    </submittedName>
</protein>
<keyword evidence="1" id="KW-1133">Transmembrane helix</keyword>
<keyword evidence="1" id="KW-0812">Transmembrane</keyword>
<proteinExistence type="predicted"/>
<evidence type="ECO:0000313" key="2">
    <source>
        <dbReference type="EMBL" id="ORE05407.1"/>
    </source>
</evidence>
<dbReference type="Proteomes" id="UP000242414">
    <property type="component" value="Unassembled WGS sequence"/>
</dbReference>
<evidence type="ECO:0000256" key="1">
    <source>
        <dbReference type="SAM" id="Phobius"/>
    </source>
</evidence>
<reference evidence="2" key="1">
    <citation type="journal article" date="2016" name="Proc. Natl. Acad. Sci. U.S.A.">
        <title>Lipid metabolic changes in an early divergent fungus govern the establishment of a mutualistic symbiosis with endobacteria.</title>
        <authorList>
            <person name="Lastovetsky O.A."/>
            <person name="Gaspar M.L."/>
            <person name="Mondo S.J."/>
            <person name="LaButti K.M."/>
            <person name="Sandor L."/>
            <person name="Grigoriev I.V."/>
            <person name="Henry S.A."/>
            <person name="Pawlowska T.E."/>
        </authorList>
    </citation>
    <scope>NUCLEOTIDE SEQUENCE [LARGE SCALE GENOMIC DNA]</scope>
    <source>
        <strain evidence="2">ATCC 52814</strain>
    </source>
</reference>
<keyword evidence="1" id="KW-0472">Membrane</keyword>
<gene>
    <name evidence="2" type="ORF">BCV72DRAFT_229845</name>
</gene>
<accession>A0A1X0R047</accession>
<feature type="transmembrane region" description="Helical" evidence="1">
    <location>
        <begin position="12"/>
        <end position="31"/>
    </location>
</feature>
<sequence>MSRYTLAFCGQSLFFFYYRGVVYLVLIHVSLDTEYLKVEIYREYALNSYMMTVVDLR</sequence>
<name>A0A1X0R047_RHIZD</name>
<dbReference type="EMBL" id="KV921945">
    <property type="protein sequence ID" value="ORE05407.1"/>
    <property type="molecule type" value="Genomic_DNA"/>
</dbReference>